<sequence length="21" mass="2112">GQRPASGRYVAADVAVPVEVA</sequence>
<dbReference type="EMBL" id="CADCUP010000069">
    <property type="protein sequence ID" value="CAA9381407.1"/>
    <property type="molecule type" value="Genomic_DNA"/>
</dbReference>
<feature type="non-terminal residue" evidence="1">
    <location>
        <position position="1"/>
    </location>
</feature>
<dbReference type="AlphaFoldDB" id="A0A6J4N9M1"/>
<gene>
    <name evidence="1" type="ORF">AVDCRST_MAG06-985</name>
</gene>
<proteinExistence type="predicted"/>
<accession>A0A6J4N9M1</accession>
<evidence type="ECO:0000313" key="1">
    <source>
        <dbReference type="EMBL" id="CAA9381407.1"/>
    </source>
</evidence>
<protein>
    <submittedName>
        <fullName evidence="1">Uncharacterized protein</fullName>
    </submittedName>
</protein>
<name>A0A6J4N9M1_9ACTN</name>
<organism evidence="1">
    <name type="scientific">uncultured Nocardioides sp</name>
    <dbReference type="NCBI Taxonomy" id="198441"/>
    <lineage>
        <taxon>Bacteria</taxon>
        <taxon>Bacillati</taxon>
        <taxon>Actinomycetota</taxon>
        <taxon>Actinomycetes</taxon>
        <taxon>Propionibacteriales</taxon>
        <taxon>Nocardioidaceae</taxon>
        <taxon>Nocardioides</taxon>
        <taxon>environmental samples</taxon>
    </lineage>
</organism>
<reference evidence="1" key="1">
    <citation type="submission" date="2020-02" db="EMBL/GenBank/DDBJ databases">
        <authorList>
            <person name="Meier V. D."/>
        </authorList>
    </citation>
    <scope>NUCLEOTIDE SEQUENCE</scope>
    <source>
        <strain evidence="1">AVDCRST_MAG06</strain>
    </source>
</reference>